<dbReference type="Proteomes" id="UP000194236">
    <property type="component" value="Unassembled WGS sequence"/>
</dbReference>
<feature type="non-terminal residue" evidence="8">
    <location>
        <position position="1"/>
    </location>
</feature>
<keyword evidence="4 6" id="KW-1133">Transmembrane helix</keyword>
<comment type="subcellular location">
    <subcellularLocation>
        <location evidence="1">Endomembrane system</location>
        <topology evidence="1">Multi-pass membrane protein</topology>
    </subcellularLocation>
</comment>
<dbReference type="InterPro" id="IPR019402">
    <property type="entry name" value="CWH43_N"/>
</dbReference>
<dbReference type="PANTHER" id="PTHR21324:SF2">
    <property type="entry name" value="EG:22E5.9 PROTEIN"/>
    <property type="match status" value="1"/>
</dbReference>
<dbReference type="PANTHER" id="PTHR21324">
    <property type="entry name" value="FASTING-INDUCIBLE INTEGRAL MEMBRANE PROTEIN TM6P1-RELATED"/>
    <property type="match status" value="1"/>
</dbReference>
<dbReference type="AlphaFoldDB" id="A0A1Y3B9J4"/>
<feature type="transmembrane region" description="Helical" evidence="6">
    <location>
        <begin position="102"/>
        <end position="125"/>
    </location>
</feature>
<feature type="domain" description="CWH43-like N-terminal" evidence="7">
    <location>
        <begin position="2"/>
        <end position="172"/>
    </location>
</feature>
<evidence type="ECO:0000256" key="3">
    <source>
        <dbReference type="ARBA" id="ARBA00022692"/>
    </source>
</evidence>
<feature type="transmembrane region" description="Helical" evidence="6">
    <location>
        <begin position="60"/>
        <end position="81"/>
    </location>
</feature>
<feature type="transmembrane region" description="Helical" evidence="6">
    <location>
        <begin position="36"/>
        <end position="54"/>
    </location>
</feature>
<evidence type="ECO:0000256" key="6">
    <source>
        <dbReference type="SAM" id="Phobius"/>
    </source>
</evidence>
<name>A0A1Y3B9J4_EURMA</name>
<keyword evidence="9" id="KW-1185">Reference proteome</keyword>
<protein>
    <recommendedName>
        <fullName evidence="7">CWH43-like N-terminal domain-containing protein</fullName>
    </recommendedName>
</protein>
<evidence type="ECO:0000313" key="8">
    <source>
        <dbReference type="EMBL" id="OTF77522.1"/>
    </source>
</evidence>
<reference evidence="8 9" key="1">
    <citation type="submission" date="2017-03" db="EMBL/GenBank/DDBJ databases">
        <title>Genome Survey of Euroglyphus maynei.</title>
        <authorList>
            <person name="Arlian L.G."/>
            <person name="Morgan M.S."/>
            <person name="Rider S.D."/>
        </authorList>
    </citation>
    <scope>NUCLEOTIDE SEQUENCE [LARGE SCALE GENOMIC DNA]</scope>
    <source>
        <strain evidence="8">Arlian Lab</strain>
        <tissue evidence="8">Whole body</tissue>
    </source>
</reference>
<evidence type="ECO:0000256" key="4">
    <source>
        <dbReference type="ARBA" id="ARBA00022989"/>
    </source>
</evidence>
<proteinExistence type="inferred from homology"/>
<comment type="caution">
    <text evidence="8">The sequence shown here is derived from an EMBL/GenBank/DDBJ whole genome shotgun (WGS) entry which is preliminary data.</text>
</comment>
<dbReference type="GO" id="GO:0012505">
    <property type="term" value="C:endomembrane system"/>
    <property type="evidence" value="ECO:0007669"/>
    <property type="project" value="UniProtKB-SubCell"/>
</dbReference>
<keyword evidence="5 6" id="KW-0472">Membrane</keyword>
<evidence type="ECO:0000256" key="2">
    <source>
        <dbReference type="ARBA" id="ARBA00006565"/>
    </source>
</evidence>
<feature type="transmembrane region" description="Helical" evidence="6">
    <location>
        <begin position="145"/>
        <end position="169"/>
    </location>
</feature>
<sequence>FLTLYARYKQVNFYIEKYFKNAGIGISERLRKNNKYFVIFGSGFSFGLIILGNFRNTEQPVEHAVGFVLLIVVLVSIFFMTKICDDLYSFKRIESEPITIRCVGWIIFISTVIFLILSGIALLQLDSIFRWFDNEQRANWQPDQPGYLLITFGAFFEWLMINCFPIYFFSISHRMRNFNQWHQMQ</sequence>
<comment type="similarity">
    <text evidence="2">Belongs to the DRAM/TMEM150 family.</text>
</comment>
<keyword evidence="3 6" id="KW-0812">Transmembrane</keyword>
<evidence type="ECO:0000259" key="7">
    <source>
        <dbReference type="Pfam" id="PF10277"/>
    </source>
</evidence>
<organism evidence="8 9">
    <name type="scientific">Euroglyphus maynei</name>
    <name type="common">Mayne's house dust mite</name>
    <dbReference type="NCBI Taxonomy" id="6958"/>
    <lineage>
        <taxon>Eukaryota</taxon>
        <taxon>Metazoa</taxon>
        <taxon>Ecdysozoa</taxon>
        <taxon>Arthropoda</taxon>
        <taxon>Chelicerata</taxon>
        <taxon>Arachnida</taxon>
        <taxon>Acari</taxon>
        <taxon>Acariformes</taxon>
        <taxon>Sarcoptiformes</taxon>
        <taxon>Astigmata</taxon>
        <taxon>Psoroptidia</taxon>
        <taxon>Analgoidea</taxon>
        <taxon>Pyroglyphidae</taxon>
        <taxon>Pyroglyphinae</taxon>
        <taxon>Euroglyphus</taxon>
    </lineage>
</organism>
<dbReference type="EMBL" id="MUJZ01032182">
    <property type="protein sequence ID" value="OTF77522.1"/>
    <property type="molecule type" value="Genomic_DNA"/>
</dbReference>
<dbReference type="OrthoDB" id="6513383at2759"/>
<accession>A0A1Y3B9J4</accession>
<dbReference type="InterPro" id="IPR050911">
    <property type="entry name" value="DRAM/TMEM150_Autophagy_Mod"/>
</dbReference>
<evidence type="ECO:0000256" key="1">
    <source>
        <dbReference type="ARBA" id="ARBA00004127"/>
    </source>
</evidence>
<gene>
    <name evidence="8" type="ORF">BLA29_002876</name>
</gene>
<dbReference type="Pfam" id="PF10277">
    <property type="entry name" value="Frag1"/>
    <property type="match status" value="1"/>
</dbReference>
<evidence type="ECO:0000256" key="5">
    <source>
        <dbReference type="ARBA" id="ARBA00023136"/>
    </source>
</evidence>
<evidence type="ECO:0000313" key="9">
    <source>
        <dbReference type="Proteomes" id="UP000194236"/>
    </source>
</evidence>